<evidence type="ECO:0000313" key="2">
    <source>
        <dbReference type="Proteomes" id="UP000799302"/>
    </source>
</evidence>
<dbReference type="OrthoDB" id="2893324at2759"/>
<protein>
    <recommendedName>
        <fullName evidence="3">Nucleoside 2-deoxyribosyltransferase like</fullName>
    </recommendedName>
</protein>
<evidence type="ECO:0008006" key="3">
    <source>
        <dbReference type="Google" id="ProtNLM"/>
    </source>
</evidence>
<dbReference type="AlphaFoldDB" id="A0A6A6UTP5"/>
<gene>
    <name evidence="1" type="ORF">BT63DRAFT_408995</name>
</gene>
<proteinExistence type="predicted"/>
<dbReference type="EMBL" id="MU004230">
    <property type="protein sequence ID" value="KAF2674853.1"/>
    <property type="molecule type" value="Genomic_DNA"/>
</dbReference>
<evidence type="ECO:0000313" key="1">
    <source>
        <dbReference type="EMBL" id="KAF2674853.1"/>
    </source>
</evidence>
<accession>A0A6A6UTP5</accession>
<dbReference type="Gene3D" id="3.40.50.450">
    <property type="match status" value="1"/>
</dbReference>
<dbReference type="Proteomes" id="UP000799302">
    <property type="component" value="Unassembled WGS sequence"/>
</dbReference>
<dbReference type="Pfam" id="PF15891">
    <property type="entry name" value="Nuc_deoxyri_tr2"/>
    <property type="match status" value="1"/>
</dbReference>
<dbReference type="InterPro" id="IPR039470">
    <property type="entry name" value="Nuc_deoxyri_tr2"/>
</dbReference>
<keyword evidence="2" id="KW-1185">Reference proteome</keyword>
<reference evidence="1" key="1">
    <citation type="journal article" date="2020" name="Stud. Mycol.">
        <title>101 Dothideomycetes genomes: a test case for predicting lifestyles and emergence of pathogens.</title>
        <authorList>
            <person name="Haridas S."/>
            <person name="Albert R."/>
            <person name="Binder M."/>
            <person name="Bloem J."/>
            <person name="Labutti K."/>
            <person name="Salamov A."/>
            <person name="Andreopoulos B."/>
            <person name="Baker S."/>
            <person name="Barry K."/>
            <person name="Bills G."/>
            <person name="Bluhm B."/>
            <person name="Cannon C."/>
            <person name="Castanera R."/>
            <person name="Culley D."/>
            <person name="Daum C."/>
            <person name="Ezra D."/>
            <person name="Gonzalez J."/>
            <person name="Henrissat B."/>
            <person name="Kuo A."/>
            <person name="Liang C."/>
            <person name="Lipzen A."/>
            <person name="Lutzoni F."/>
            <person name="Magnuson J."/>
            <person name="Mondo S."/>
            <person name="Nolan M."/>
            <person name="Ohm R."/>
            <person name="Pangilinan J."/>
            <person name="Park H.-J."/>
            <person name="Ramirez L."/>
            <person name="Alfaro M."/>
            <person name="Sun H."/>
            <person name="Tritt A."/>
            <person name="Yoshinaga Y."/>
            <person name="Zwiers L.-H."/>
            <person name="Turgeon B."/>
            <person name="Goodwin S."/>
            <person name="Spatafora J."/>
            <person name="Crous P."/>
            <person name="Grigoriev I."/>
        </authorList>
    </citation>
    <scope>NUCLEOTIDE SEQUENCE</scope>
    <source>
        <strain evidence="1">CBS 115976</strain>
    </source>
</reference>
<name>A0A6A6UTP5_9PEZI</name>
<sequence length="172" mass="19405">MSSSTHPDFKHVKAPHKVELNQPSVFLAGSIEMGKAILWQDSMSEQLQDLPVTVLNPRREDWNSEWKQTEDFGPFKQQVDWEMDYLNDCDVIALYFQVGTMSPISLLELGLHAASGKVVVCCPTGFWRKGNVDIVCSRYGLNKPFETIEELIAETRSRLAKACEAKETAKLA</sequence>
<dbReference type="SUPFAM" id="SSF52309">
    <property type="entry name" value="N-(deoxy)ribosyltransferase-like"/>
    <property type="match status" value="1"/>
</dbReference>
<organism evidence="1 2">
    <name type="scientific">Microthyrium microscopicum</name>
    <dbReference type="NCBI Taxonomy" id="703497"/>
    <lineage>
        <taxon>Eukaryota</taxon>
        <taxon>Fungi</taxon>
        <taxon>Dikarya</taxon>
        <taxon>Ascomycota</taxon>
        <taxon>Pezizomycotina</taxon>
        <taxon>Dothideomycetes</taxon>
        <taxon>Dothideomycetes incertae sedis</taxon>
        <taxon>Microthyriales</taxon>
        <taxon>Microthyriaceae</taxon>
        <taxon>Microthyrium</taxon>
    </lineage>
</organism>